<evidence type="ECO:0000313" key="2">
    <source>
        <dbReference type="Proteomes" id="UP001199816"/>
    </source>
</evidence>
<dbReference type="Proteomes" id="UP001199816">
    <property type="component" value="Unassembled WGS sequence"/>
</dbReference>
<dbReference type="InterPro" id="IPR025345">
    <property type="entry name" value="DUF4249"/>
</dbReference>
<accession>A0ABS8PSH0</accession>
<dbReference type="EMBL" id="JAJNEC010000005">
    <property type="protein sequence ID" value="MCD2424029.1"/>
    <property type="molecule type" value="Genomic_DNA"/>
</dbReference>
<sequence>MKQGYFLPLLVVIVLCFSCKDRYYPEIDSINTNYLVVEGTLISGNAATNLQLSRTTPINGGKGAAPETNATVTVEGSDNSVKNLTMSGGGNYQGVLDLSPANRYRVRIRTGGKEYLSDFVAVKTTPEIDSIGYKQSDKGAQLYVNTHDPSNSSVYYRWDFDETWEIRSAYHSGLVYDPASPDADKAGVRNRIFPQEEIFFCWKYGRSSSIYIGNSAKLTSDVIYQQPLNLIPSGDERLSVKYSILLRQYAMDKAAYEFYDLMKKNTESIGDIFGPLPSELRGNIHCISDPKEIVIGYISATAPTQKRVFINSPAGWSFRQFCETKFIIANADSTRDAFLQGAQIPVSNSTRGAFEEGYLSSSSVCVDCRTRGGNTQRPAYWPQ</sequence>
<proteinExistence type="predicted"/>
<gene>
    <name evidence="1" type="ORF">LQ567_14720</name>
</gene>
<protein>
    <submittedName>
        <fullName evidence="1">DUF4249 domain-containing protein</fullName>
    </submittedName>
</protein>
<organism evidence="1 2">
    <name type="scientific">Niabella pedocola</name>
    <dbReference type="NCBI Taxonomy" id="1752077"/>
    <lineage>
        <taxon>Bacteria</taxon>
        <taxon>Pseudomonadati</taxon>
        <taxon>Bacteroidota</taxon>
        <taxon>Chitinophagia</taxon>
        <taxon>Chitinophagales</taxon>
        <taxon>Chitinophagaceae</taxon>
        <taxon>Niabella</taxon>
    </lineage>
</organism>
<reference evidence="1 2" key="1">
    <citation type="submission" date="2021-11" db="EMBL/GenBank/DDBJ databases">
        <title>Genomic of Niabella pedocola.</title>
        <authorList>
            <person name="Wu T."/>
        </authorList>
    </citation>
    <scope>NUCLEOTIDE SEQUENCE [LARGE SCALE GENOMIC DNA]</scope>
    <source>
        <strain evidence="1 2">JCM 31011</strain>
    </source>
</reference>
<comment type="caution">
    <text evidence="1">The sequence shown here is derived from an EMBL/GenBank/DDBJ whole genome shotgun (WGS) entry which is preliminary data.</text>
</comment>
<dbReference type="Pfam" id="PF14054">
    <property type="entry name" value="DUF4249"/>
    <property type="match status" value="1"/>
</dbReference>
<dbReference type="RefSeq" id="WP_231005286.1">
    <property type="nucleotide sequence ID" value="NZ_JAJNEC010000005.1"/>
</dbReference>
<name>A0ABS8PSH0_9BACT</name>
<keyword evidence="2" id="KW-1185">Reference proteome</keyword>
<evidence type="ECO:0000313" key="1">
    <source>
        <dbReference type="EMBL" id="MCD2424029.1"/>
    </source>
</evidence>